<dbReference type="EMBL" id="SNYI01000001">
    <property type="protein sequence ID" value="TDQ32737.1"/>
    <property type="molecule type" value="Genomic_DNA"/>
</dbReference>
<name>A0A4R6TR02_9FLAO</name>
<keyword evidence="2" id="KW-1185">Reference proteome</keyword>
<organism evidence="1 2">
    <name type="scientific">Zeaxanthinibacter enoshimensis</name>
    <dbReference type="NCBI Taxonomy" id="392009"/>
    <lineage>
        <taxon>Bacteria</taxon>
        <taxon>Pseudomonadati</taxon>
        <taxon>Bacteroidota</taxon>
        <taxon>Flavobacteriia</taxon>
        <taxon>Flavobacteriales</taxon>
        <taxon>Flavobacteriaceae</taxon>
        <taxon>Zeaxanthinibacter</taxon>
    </lineage>
</organism>
<dbReference type="Pfam" id="PF14125">
    <property type="entry name" value="DUF4292"/>
    <property type="match status" value="1"/>
</dbReference>
<dbReference type="AlphaFoldDB" id="A0A4R6TR02"/>
<dbReference type="OrthoDB" id="849114at2"/>
<dbReference type="InterPro" id="IPR025634">
    <property type="entry name" value="DUF4292"/>
</dbReference>
<dbReference type="RefSeq" id="WP_133642774.1">
    <property type="nucleotide sequence ID" value="NZ_SNYI01000001.1"/>
</dbReference>
<evidence type="ECO:0000313" key="1">
    <source>
        <dbReference type="EMBL" id="TDQ32737.1"/>
    </source>
</evidence>
<reference evidence="1 2" key="1">
    <citation type="submission" date="2019-03" db="EMBL/GenBank/DDBJ databases">
        <title>Genomic Encyclopedia of Archaeal and Bacterial Type Strains, Phase II (KMG-II): from individual species to whole genera.</title>
        <authorList>
            <person name="Goeker M."/>
        </authorList>
    </citation>
    <scope>NUCLEOTIDE SEQUENCE [LARGE SCALE GENOMIC DNA]</scope>
    <source>
        <strain evidence="1 2">DSM 18435</strain>
    </source>
</reference>
<proteinExistence type="predicted"/>
<accession>A0A4R6TR02</accession>
<dbReference type="PROSITE" id="PS51257">
    <property type="entry name" value="PROKAR_LIPOPROTEIN"/>
    <property type="match status" value="1"/>
</dbReference>
<dbReference type="Proteomes" id="UP000295468">
    <property type="component" value="Unassembled WGS sequence"/>
</dbReference>
<sequence>MKGLTLYTTRFLMAILCLGVFYSCSSSRVALDGTVNSKLSAKAVIKNHYKNQPDFKTLSGRMRITYQDGDATQSVNVSLRMEKDKVIWISAPLGVVKAYITPNKVSFYNKLENEYFDGDYSYFSDLLGTTLDFEKIQNLLLGQALYDLTEDKYELSPTPGSYLLRPGTDRGTLKTEYSMEPKFFMLAFQQIAQPMEGRLLQVSYKNYQEVSKRMLPEEVGITVIEKDRQNNIQLEYKSLEVNRSLNFPFKIPNGFNEIVLK</sequence>
<gene>
    <name evidence="1" type="ORF">CLV82_0570</name>
</gene>
<evidence type="ECO:0000313" key="2">
    <source>
        <dbReference type="Proteomes" id="UP000295468"/>
    </source>
</evidence>
<comment type="caution">
    <text evidence="1">The sequence shown here is derived from an EMBL/GenBank/DDBJ whole genome shotgun (WGS) entry which is preliminary data.</text>
</comment>
<dbReference type="Gene3D" id="2.50.20.10">
    <property type="entry name" value="Lipoprotein localisation LolA/LolB/LppX"/>
    <property type="match status" value="1"/>
</dbReference>
<protein>
    <submittedName>
        <fullName evidence="1">Uncharacterized protein DUF4292</fullName>
    </submittedName>
</protein>